<evidence type="ECO:0000256" key="4">
    <source>
        <dbReference type="ARBA" id="ARBA00022622"/>
    </source>
</evidence>
<keyword evidence="7" id="KW-0449">Lipoprotein</keyword>
<dbReference type="EMBL" id="KC611559">
    <property type="protein sequence ID" value="AGH58990.1"/>
    <property type="molecule type" value="Genomic_DNA"/>
</dbReference>
<dbReference type="InterPro" id="IPR027446">
    <property type="entry name" value="VSG_C_dom_sf"/>
</dbReference>
<sequence length="280" mass="30038">GTTDEDYATLQNHWETNSAAQTLSTITTEADIIVAGSSDKCALWTGGSNLNSETAQTVIWAGGTIAFAAASDDTVQRRQITSSNTPKIFPTISLIEELRSKISANNWHDPMEAFFNKNGDDNAEALALPTEISNSFKNKPTDAEPNVTSVKETLQVVKKAGKQDPIKKQLTKTPIQKQAEIQLTINTCPNCEIKLAAVTSSTPSASTGTAADCKSKKGDECKGECELDGETCKPKEKAEGVKKENEGTTNTTGSNSFVINKAPLLLAFLFILLGFYVIIV</sequence>
<keyword evidence="5 8" id="KW-0472">Membrane</keyword>
<evidence type="ECO:0000256" key="5">
    <source>
        <dbReference type="ARBA" id="ARBA00023136"/>
    </source>
</evidence>
<keyword evidence="3" id="KW-1003">Cell membrane</keyword>
<evidence type="ECO:0000256" key="7">
    <source>
        <dbReference type="ARBA" id="ARBA00023288"/>
    </source>
</evidence>
<protein>
    <submittedName>
        <fullName evidence="9">Variant surface glycoprotein 2285</fullName>
    </submittedName>
</protein>
<accession>M4T7X1</accession>
<reference evidence="9" key="2">
    <citation type="journal article" date="2014" name="Mol. Biochem. Parasitol.">
        <title>Capturing the variant surface glycoprotein repertoire (the VSGnome) of Trypanosoma brucei Lister 427.</title>
        <authorList>
            <person name="Cross G.A."/>
            <person name="Kim H.S."/>
            <person name="Wickstead B."/>
        </authorList>
    </citation>
    <scope>NUCLEOTIDE SEQUENCE</scope>
    <source>
        <strain evidence="9">Lister 427</strain>
    </source>
</reference>
<dbReference type="GO" id="GO:0005886">
    <property type="term" value="C:plasma membrane"/>
    <property type="evidence" value="ECO:0007669"/>
    <property type="project" value="UniProtKB-SubCell"/>
</dbReference>
<keyword evidence="8" id="KW-1133">Transmembrane helix</keyword>
<feature type="transmembrane region" description="Helical" evidence="8">
    <location>
        <begin position="262"/>
        <end position="279"/>
    </location>
</feature>
<dbReference type="SUPFAM" id="SSF118251">
    <property type="entry name" value="Variant surface glycoprotein MITAT 1.2, VSG 221, C-terminal domain"/>
    <property type="match status" value="1"/>
</dbReference>
<evidence type="ECO:0000256" key="2">
    <source>
        <dbReference type="ARBA" id="ARBA00004609"/>
    </source>
</evidence>
<evidence type="ECO:0000313" key="9">
    <source>
        <dbReference type="EMBL" id="AGH58990.1"/>
    </source>
</evidence>
<organism evidence="9">
    <name type="scientific">Trypanosoma brucei</name>
    <dbReference type="NCBI Taxonomy" id="5691"/>
    <lineage>
        <taxon>Eukaryota</taxon>
        <taxon>Discoba</taxon>
        <taxon>Euglenozoa</taxon>
        <taxon>Kinetoplastea</taxon>
        <taxon>Metakinetoplastina</taxon>
        <taxon>Trypanosomatida</taxon>
        <taxon>Trypanosomatidae</taxon>
        <taxon>Trypanosoma</taxon>
    </lineage>
</organism>
<comment type="subcellular location">
    <subcellularLocation>
        <location evidence="2">Cell membrane</location>
        <topology evidence="2">Lipid-anchor</topology>
        <topology evidence="2">GPI-anchor</topology>
    </subcellularLocation>
</comment>
<evidence type="ECO:0000256" key="6">
    <source>
        <dbReference type="ARBA" id="ARBA00023180"/>
    </source>
</evidence>
<dbReference type="AlphaFoldDB" id="M4T7X1"/>
<evidence type="ECO:0000256" key="3">
    <source>
        <dbReference type="ARBA" id="ARBA00022475"/>
    </source>
</evidence>
<reference evidence="9" key="1">
    <citation type="submission" date="2013-02" db="EMBL/GenBank/DDBJ databases">
        <authorList>
            <person name="Cross G.A.M."/>
            <person name="Kim H.-S."/>
            <person name="Wickstead B."/>
        </authorList>
    </citation>
    <scope>NUCLEOTIDE SEQUENCE</scope>
    <source>
        <strain evidence="9">Lister 427</strain>
    </source>
</reference>
<comment type="function">
    <text evidence="1">VSG forms a coat on the surface of the parasite. The trypanosome evades the immune response of the host by expressing a series of antigenically distinct VSGs from an estimated 1000 VSG genes.</text>
</comment>
<evidence type="ECO:0000256" key="1">
    <source>
        <dbReference type="ARBA" id="ARBA00002523"/>
    </source>
</evidence>
<proteinExistence type="predicted"/>
<feature type="non-terminal residue" evidence="9">
    <location>
        <position position="1"/>
    </location>
</feature>
<keyword evidence="6" id="KW-0325">Glycoprotein</keyword>
<name>M4T7X1_9TRYP</name>
<keyword evidence="4" id="KW-0336">GPI-anchor</keyword>
<evidence type="ECO:0000256" key="8">
    <source>
        <dbReference type="SAM" id="Phobius"/>
    </source>
</evidence>
<keyword evidence="8" id="KW-0812">Transmembrane</keyword>
<dbReference type="GO" id="GO:0098552">
    <property type="term" value="C:side of membrane"/>
    <property type="evidence" value="ECO:0007669"/>
    <property type="project" value="UniProtKB-KW"/>
</dbReference>